<comment type="caution">
    <text evidence="9">The sequence shown here is derived from an EMBL/GenBank/DDBJ whole genome shotgun (WGS) entry which is preliminary data.</text>
</comment>
<evidence type="ECO:0000256" key="6">
    <source>
        <dbReference type="PROSITE-ProRule" id="PRU10141"/>
    </source>
</evidence>
<dbReference type="PANTHER" id="PTHR44329:SF214">
    <property type="entry name" value="PROTEIN KINASE DOMAIN-CONTAINING PROTEIN"/>
    <property type="match status" value="1"/>
</dbReference>
<dbReference type="AlphaFoldDB" id="A0A2J7ZV64"/>
<dbReference type="Gene3D" id="1.10.510.10">
    <property type="entry name" value="Transferase(Phosphotransferase) domain 1"/>
    <property type="match status" value="1"/>
</dbReference>
<feature type="domain" description="Protein kinase" evidence="8">
    <location>
        <begin position="132"/>
        <end position="450"/>
    </location>
</feature>
<sequence>MKNGSAPPSLLHCLSSSDARSAASAAVITRQTPFRTGVCVDVALAPATAEGAELVNDPTDTVGGATHDMHGHGSAGAEHTAAKARWGCFGGRAVTATKHRPSTANQQPPTAMTARGASLPEGAAPSDVVRLLPGKGLLGKGAYGRVYEGEFCGQRVAVKLLCTEVVDAMNQSEVERMTLSFAQTRAITATWRHPVSARTQAFCVCVHQTRAVTATCASVSPVKQELDVLGRCEHPNIVRLLAACLQPPPGRPPCIVMECMDTSLDKLLYGRGELLPVPLVLHIAIEIARGLEYLHPTVLHRDLKPGNILINDPWGDHPVVKLSDFGLSRLRNTILATANPEAGTPAYLAPECFDVTLNVVTHKADIYAWGVVLWELLSGLRPWEALGIVAIAYQVSLLGQRLPVPMIRSPDGSASRWPPQLCQLLRECWDADPERRPAAAELAKRLHLLQQVRTGGRVLRRGSSSDA</sequence>
<dbReference type="InterPro" id="IPR001245">
    <property type="entry name" value="Ser-Thr/Tyr_kinase_cat_dom"/>
</dbReference>
<keyword evidence="5 6" id="KW-0067">ATP-binding</keyword>
<accession>A0A2J7ZV64</accession>
<dbReference type="InterPro" id="IPR000719">
    <property type="entry name" value="Prot_kinase_dom"/>
</dbReference>
<comment type="similarity">
    <text evidence="7">Belongs to the protein kinase superfamily.</text>
</comment>
<feature type="binding site" evidence="6">
    <location>
        <position position="159"/>
    </location>
    <ligand>
        <name>ATP</name>
        <dbReference type="ChEBI" id="CHEBI:30616"/>
    </ligand>
</feature>
<proteinExistence type="inferred from homology"/>
<dbReference type="PROSITE" id="PS00108">
    <property type="entry name" value="PROTEIN_KINASE_ST"/>
    <property type="match status" value="1"/>
</dbReference>
<dbReference type="PANTHER" id="PTHR44329">
    <property type="entry name" value="SERINE/THREONINE-PROTEIN KINASE TNNI3K-RELATED"/>
    <property type="match status" value="1"/>
</dbReference>
<gene>
    <name evidence="9" type="ORF">TSOC_009725</name>
</gene>
<name>A0A2J7ZV64_9CHLO</name>
<dbReference type="SUPFAM" id="SSF56112">
    <property type="entry name" value="Protein kinase-like (PK-like)"/>
    <property type="match status" value="1"/>
</dbReference>
<dbReference type="Pfam" id="PF07714">
    <property type="entry name" value="PK_Tyr_Ser-Thr"/>
    <property type="match status" value="1"/>
</dbReference>
<dbReference type="Gene3D" id="3.30.200.20">
    <property type="entry name" value="Phosphorylase Kinase, domain 1"/>
    <property type="match status" value="1"/>
</dbReference>
<dbReference type="InterPro" id="IPR051681">
    <property type="entry name" value="Ser/Thr_Kinases-Pseudokinases"/>
</dbReference>
<evidence type="ECO:0000313" key="9">
    <source>
        <dbReference type="EMBL" id="PNH04150.1"/>
    </source>
</evidence>
<dbReference type="GO" id="GO:0004674">
    <property type="term" value="F:protein serine/threonine kinase activity"/>
    <property type="evidence" value="ECO:0007669"/>
    <property type="project" value="UniProtKB-KW"/>
</dbReference>
<dbReference type="GO" id="GO:0005524">
    <property type="term" value="F:ATP binding"/>
    <property type="evidence" value="ECO:0007669"/>
    <property type="project" value="UniProtKB-UniRule"/>
</dbReference>
<dbReference type="InterPro" id="IPR017441">
    <property type="entry name" value="Protein_kinase_ATP_BS"/>
</dbReference>
<evidence type="ECO:0000256" key="2">
    <source>
        <dbReference type="ARBA" id="ARBA00022679"/>
    </source>
</evidence>
<dbReference type="InterPro" id="IPR008271">
    <property type="entry name" value="Ser/Thr_kinase_AS"/>
</dbReference>
<keyword evidence="3 6" id="KW-0547">Nucleotide-binding</keyword>
<dbReference type="EMBL" id="PGGS01000419">
    <property type="protein sequence ID" value="PNH04150.1"/>
    <property type="molecule type" value="Genomic_DNA"/>
</dbReference>
<dbReference type="OrthoDB" id="339325at2759"/>
<evidence type="ECO:0000259" key="8">
    <source>
        <dbReference type="PROSITE" id="PS50011"/>
    </source>
</evidence>
<keyword evidence="4 9" id="KW-0418">Kinase</keyword>
<evidence type="ECO:0000256" key="4">
    <source>
        <dbReference type="ARBA" id="ARBA00022777"/>
    </source>
</evidence>
<evidence type="ECO:0000256" key="7">
    <source>
        <dbReference type="RuleBase" id="RU000304"/>
    </source>
</evidence>
<evidence type="ECO:0000313" key="10">
    <source>
        <dbReference type="Proteomes" id="UP000236333"/>
    </source>
</evidence>
<keyword evidence="10" id="KW-1185">Reference proteome</keyword>
<evidence type="ECO:0000256" key="5">
    <source>
        <dbReference type="ARBA" id="ARBA00022840"/>
    </source>
</evidence>
<dbReference type="PROSITE" id="PS00107">
    <property type="entry name" value="PROTEIN_KINASE_ATP"/>
    <property type="match status" value="1"/>
</dbReference>
<organism evidence="9 10">
    <name type="scientific">Tetrabaena socialis</name>
    <dbReference type="NCBI Taxonomy" id="47790"/>
    <lineage>
        <taxon>Eukaryota</taxon>
        <taxon>Viridiplantae</taxon>
        <taxon>Chlorophyta</taxon>
        <taxon>core chlorophytes</taxon>
        <taxon>Chlorophyceae</taxon>
        <taxon>CS clade</taxon>
        <taxon>Chlamydomonadales</taxon>
        <taxon>Tetrabaenaceae</taxon>
        <taxon>Tetrabaena</taxon>
    </lineage>
</organism>
<evidence type="ECO:0000256" key="3">
    <source>
        <dbReference type="ARBA" id="ARBA00022741"/>
    </source>
</evidence>
<dbReference type="PROSITE" id="PS50011">
    <property type="entry name" value="PROTEIN_KINASE_DOM"/>
    <property type="match status" value="1"/>
</dbReference>
<keyword evidence="2" id="KW-0808">Transferase</keyword>
<evidence type="ECO:0000256" key="1">
    <source>
        <dbReference type="ARBA" id="ARBA00022527"/>
    </source>
</evidence>
<keyword evidence="1 7" id="KW-0723">Serine/threonine-protein kinase</keyword>
<reference evidence="9 10" key="1">
    <citation type="journal article" date="2017" name="Mol. Biol. Evol.">
        <title>The 4-celled Tetrabaena socialis nuclear genome reveals the essential components for genetic control of cell number at the origin of multicellularity in the volvocine lineage.</title>
        <authorList>
            <person name="Featherston J."/>
            <person name="Arakaki Y."/>
            <person name="Hanschen E.R."/>
            <person name="Ferris P.J."/>
            <person name="Michod R.E."/>
            <person name="Olson B.J.S.C."/>
            <person name="Nozaki H."/>
            <person name="Durand P.M."/>
        </authorList>
    </citation>
    <scope>NUCLEOTIDE SEQUENCE [LARGE SCALE GENOMIC DNA]</scope>
    <source>
        <strain evidence="9 10">NIES-571</strain>
    </source>
</reference>
<protein>
    <submittedName>
        <fullName evidence="9">Mitogen-activated protein kinase kinase kinase 10</fullName>
    </submittedName>
</protein>
<dbReference type="Proteomes" id="UP000236333">
    <property type="component" value="Unassembled WGS sequence"/>
</dbReference>
<dbReference type="SMART" id="SM00220">
    <property type="entry name" value="S_TKc"/>
    <property type="match status" value="1"/>
</dbReference>
<dbReference type="InterPro" id="IPR011009">
    <property type="entry name" value="Kinase-like_dom_sf"/>
</dbReference>